<dbReference type="Gene3D" id="3.40.1360.10">
    <property type="match status" value="1"/>
</dbReference>
<proteinExistence type="predicted"/>
<dbReference type="EMBL" id="JACIEK010000015">
    <property type="protein sequence ID" value="MBB4000155.1"/>
    <property type="molecule type" value="Genomic_DNA"/>
</dbReference>
<dbReference type="InterPro" id="IPR006171">
    <property type="entry name" value="TOPRIM_dom"/>
</dbReference>
<sequence length="343" mass="37301">METATDISRQLGDYALSFCKAYLPQGRHAGNYWQIGDVNGAKGASLAICLHTNGAQRAGKWRDYATGERGDLLDLIPHVSHAATFAEVMQEARSFLGKPDIIRAKAQQTAPEPRQADVSRREKAQRLISSAKPFHGSPAQRYLRNRDIERFGPALRFHNKCYAMSVETGQAIELPALLAAITDNAGLTTGVARTWLDVERGAVADMTSPKRVMGDLLGHAVRFGEAGRILACGEGVETMLSIGTALPRLPLAACLTATHLSLFEVPTIVEELWVCRDNDEAGERALHQLFQRLEEAGRSITVREIVPVLGDFNDDLSAWGAEALRTRLVAELGSAAEDYAALA</sequence>
<comment type="caution">
    <text evidence="3">The sequence shown here is derived from an EMBL/GenBank/DDBJ whole genome shotgun (WGS) entry which is preliminary data.</text>
</comment>
<evidence type="ECO:0008006" key="5">
    <source>
        <dbReference type="Google" id="ProtNLM"/>
    </source>
</evidence>
<dbReference type="InterPro" id="IPR055570">
    <property type="entry name" value="DUF7146"/>
</dbReference>
<feature type="domain" description="Toprim" evidence="1">
    <location>
        <begin position="231"/>
        <end position="321"/>
    </location>
</feature>
<evidence type="ECO:0000313" key="4">
    <source>
        <dbReference type="Proteomes" id="UP000542776"/>
    </source>
</evidence>
<evidence type="ECO:0000259" key="2">
    <source>
        <dbReference type="Pfam" id="PF23639"/>
    </source>
</evidence>
<dbReference type="Pfam" id="PF23639">
    <property type="entry name" value="DUF7146"/>
    <property type="match status" value="1"/>
</dbReference>
<keyword evidence="4" id="KW-1185">Reference proteome</keyword>
<evidence type="ECO:0000259" key="1">
    <source>
        <dbReference type="Pfam" id="PF13362"/>
    </source>
</evidence>
<dbReference type="Pfam" id="PF13362">
    <property type="entry name" value="Toprim_3"/>
    <property type="match status" value="1"/>
</dbReference>
<reference evidence="3 4" key="1">
    <citation type="submission" date="2020-08" db="EMBL/GenBank/DDBJ databases">
        <title>Genomic Encyclopedia of Type Strains, Phase IV (KMG-IV): sequencing the most valuable type-strain genomes for metagenomic binning, comparative biology and taxonomic classification.</title>
        <authorList>
            <person name="Goeker M."/>
        </authorList>
    </citation>
    <scope>NUCLEOTIDE SEQUENCE [LARGE SCALE GENOMIC DNA]</scope>
    <source>
        <strain evidence="3 4">DSM 102238</strain>
    </source>
</reference>
<protein>
    <recommendedName>
        <fullName evidence="5">Toprim domain-containing protein</fullName>
    </recommendedName>
</protein>
<organism evidence="3 4">
    <name type="scientific">Aureimonas pseudogalii</name>
    <dbReference type="NCBI Taxonomy" id="1744844"/>
    <lineage>
        <taxon>Bacteria</taxon>
        <taxon>Pseudomonadati</taxon>
        <taxon>Pseudomonadota</taxon>
        <taxon>Alphaproteobacteria</taxon>
        <taxon>Hyphomicrobiales</taxon>
        <taxon>Aurantimonadaceae</taxon>
        <taxon>Aureimonas</taxon>
    </lineage>
</organism>
<dbReference type="RefSeq" id="WP_183201754.1">
    <property type="nucleotide sequence ID" value="NZ_JACIEK010000015.1"/>
</dbReference>
<gene>
    <name evidence="3" type="ORF">GGR04_004031</name>
</gene>
<evidence type="ECO:0000313" key="3">
    <source>
        <dbReference type="EMBL" id="MBB4000155.1"/>
    </source>
</evidence>
<dbReference type="AlphaFoldDB" id="A0A7W6MLT6"/>
<feature type="domain" description="DUF7146" evidence="2">
    <location>
        <begin position="120"/>
        <end position="223"/>
    </location>
</feature>
<name>A0A7W6MLT6_9HYPH</name>
<accession>A0A7W6MLT6</accession>
<dbReference type="Proteomes" id="UP000542776">
    <property type="component" value="Unassembled WGS sequence"/>
</dbReference>